<dbReference type="Proteomes" id="UP000815677">
    <property type="component" value="Unassembled WGS sequence"/>
</dbReference>
<reference evidence="3" key="1">
    <citation type="submission" date="2014-09" db="EMBL/GenBank/DDBJ databases">
        <title>Genome sequence of the luminous mushroom Mycena chlorophos for searching fungal bioluminescence genes.</title>
        <authorList>
            <person name="Tanaka Y."/>
            <person name="Kasuga D."/>
            <person name="Oba Y."/>
            <person name="Hase S."/>
            <person name="Sato K."/>
            <person name="Oba Y."/>
            <person name="Sakakibara Y."/>
        </authorList>
    </citation>
    <scope>NUCLEOTIDE SEQUENCE</scope>
</reference>
<name>A0ABQ0LZI2_MYCCL</name>
<dbReference type="Gene3D" id="3.30.710.10">
    <property type="entry name" value="Potassium Channel Kv1.1, Chain A"/>
    <property type="match status" value="1"/>
</dbReference>
<dbReference type="EMBL" id="DF849259">
    <property type="protein sequence ID" value="GAT56154.1"/>
    <property type="molecule type" value="Genomic_DNA"/>
</dbReference>
<dbReference type="PROSITE" id="PS50097">
    <property type="entry name" value="BTB"/>
    <property type="match status" value="1"/>
</dbReference>
<protein>
    <recommendedName>
        <fullName evidence="2">BTB domain-containing protein</fullName>
    </recommendedName>
</protein>
<feature type="domain" description="BTB" evidence="2">
    <location>
        <begin position="31"/>
        <end position="96"/>
    </location>
</feature>
<keyword evidence="4" id="KW-1185">Reference proteome</keyword>
<sequence length="200" mass="22570">MSASDAPPAKRARTDDSSPTPVRSTIWHHDGSVVLEASGTQFRVHWSILTTHSSIFKDMYGVPQPDTPGPMVEGCPVVELYDDPKDLEYVLGALYNPMLLGQKSFPFDVVAAFVRLGRKYDFADLRKVGIERLEAENPSTLAGYIAVEARKFKLQDIRYRPGYRVDVVNLLQEQQLISSLPYAYYVLACTRKERWLSGQQ</sequence>
<evidence type="ECO:0000313" key="3">
    <source>
        <dbReference type="EMBL" id="GAT56154.1"/>
    </source>
</evidence>
<evidence type="ECO:0000256" key="1">
    <source>
        <dbReference type="SAM" id="MobiDB-lite"/>
    </source>
</evidence>
<dbReference type="SUPFAM" id="SSF54695">
    <property type="entry name" value="POZ domain"/>
    <property type="match status" value="1"/>
</dbReference>
<proteinExistence type="predicted"/>
<organism evidence="3 4">
    <name type="scientific">Mycena chlorophos</name>
    <name type="common">Agaric fungus</name>
    <name type="synonym">Agaricus chlorophos</name>
    <dbReference type="NCBI Taxonomy" id="658473"/>
    <lineage>
        <taxon>Eukaryota</taxon>
        <taxon>Fungi</taxon>
        <taxon>Dikarya</taxon>
        <taxon>Basidiomycota</taxon>
        <taxon>Agaricomycotina</taxon>
        <taxon>Agaricomycetes</taxon>
        <taxon>Agaricomycetidae</taxon>
        <taxon>Agaricales</taxon>
        <taxon>Marasmiineae</taxon>
        <taxon>Mycenaceae</taxon>
        <taxon>Mycena</taxon>
    </lineage>
</organism>
<dbReference type="InterPro" id="IPR011333">
    <property type="entry name" value="SKP1/BTB/POZ_sf"/>
</dbReference>
<evidence type="ECO:0000259" key="2">
    <source>
        <dbReference type="PROSITE" id="PS50097"/>
    </source>
</evidence>
<dbReference type="InterPro" id="IPR000210">
    <property type="entry name" value="BTB/POZ_dom"/>
</dbReference>
<dbReference type="CDD" id="cd18186">
    <property type="entry name" value="BTB_POZ_ZBTB_KLHL-like"/>
    <property type="match status" value="1"/>
</dbReference>
<feature type="region of interest" description="Disordered" evidence="1">
    <location>
        <begin position="1"/>
        <end position="23"/>
    </location>
</feature>
<gene>
    <name evidence="3" type="ORF">MCHLO_12840</name>
</gene>
<accession>A0ABQ0LZI2</accession>
<evidence type="ECO:0000313" key="4">
    <source>
        <dbReference type="Proteomes" id="UP000815677"/>
    </source>
</evidence>